<feature type="non-terminal residue" evidence="2">
    <location>
        <position position="69"/>
    </location>
</feature>
<feature type="domain" description="CLEC16A/TT9 C-terminal" evidence="1">
    <location>
        <begin position="1"/>
        <end position="68"/>
    </location>
</feature>
<dbReference type="GO" id="GO:0016197">
    <property type="term" value="P:endosomal transport"/>
    <property type="evidence" value="ECO:0007669"/>
    <property type="project" value="TreeGrafter"/>
</dbReference>
<evidence type="ECO:0000313" key="3">
    <source>
        <dbReference type="Proteomes" id="UP000663844"/>
    </source>
</evidence>
<protein>
    <recommendedName>
        <fullName evidence="1">CLEC16A/TT9 C-terminal domain-containing protein</fullName>
    </recommendedName>
</protein>
<reference evidence="2" key="1">
    <citation type="submission" date="2021-02" db="EMBL/GenBank/DDBJ databases">
        <authorList>
            <person name="Nowell W R."/>
        </authorList>
    </citation>
    <scope>NUCLEOTIDE SEQUENCE</scope>
</reference>
<proteinExistence type="predicted"/>
<dbReference type="Pfam" id="PF19439">
    <property type="entry name" value="CLEC16A_C"/>
    <property type="match status" value="1"/>
</dbReference>
<dbReference type="InterPro" id="IPR045820">
    <property type="entry name" value="CLEC16A/TT9_C"/>
</dbReference>
<dbReference type="Proteomes" id="UP000663844">
    <property type="component" value="Unassembled WGS sequence"/>
</dbReference>
<evidence type="ECO:0000259" key="1">
    <source>
        <dbReference type="Pfam" id="PF19439"/>
    </source>
</evidence>
<dbReference type="EMBL" id="CAJOAZ010022373">
    <property type="protein sequence ID" value="CAF4365160.1"/>
    <property type="molecule type" value="Genomic_DNA"/>
</dbReference>
<gene>
    <name evidence="2" type="ORF">OXD698_LOCUS49532</name>
</gene>
<comment type="caution">
    <text evidence="2">The sequence shown here is derived from an EMBL/GenBank/DDBJ whole genome shotgun (WGS) entry which is preliminary data.</text>
</comment>
<evidence type="ECO:0000313" key="2">
    <source>
        <dbReference type="EMBL" id="CAF4365160.1"/>
    </source>
</evidence>
<sequence length="69" mass="7999">DVEVTNDKEDSRSLHITIHKPVTNIYVKTSPPILNAKFTFDDHIRCMTAKQNLIKGRQRAREIKLLKIV</sequence>
<organism evidence="2 3">
    <name type="scientific">Adineta steineri</name>
    <dbReference type="NCBI Taxonomy" id="433720"/>
    <lineage>
        <taxon>Eukaryota</taxon>
        <taxon>Metazoa</taxon>
        <taxon>Spiralia</taxon>
        <taxon>Gnathifera</taxon>
        <taxon>Rotifera</taxon>
        <taxon>Eurotatoria</taxon>
        <taxon>Bdelloidea</taxon>
        <taxon>Adinetida</taxon>
        <taxon>Adinetidae</taxon>
        <taxon>Adineta</taxon>
    </lineage>
</organism>
<dbReference type="GO" id="GO:1901096">
    <property type="term" value="P:regulation of autophagosome maturation"/>
    <property type="evidence" value="ECO:0007669"/>
    <property type="project" value="TreeGrafter"/>
</dbReference>
<dbReference type="InterPro" id="IPR039272">
    <property type="entry name" value="CLEC16A/TT9"/>
</dbReference>
<accession>A0A820M0W5</accession>
<dbReference type="GO" id="GO:0005794">
    <property type="term" value="C:Golgi apparatus"/>
    <property type="evidence" value="ECO:0007669"/>
    <property type="project" value="TreeGrafter"/>
</dbReference>
<dbReference type="GO" id="GO:0007034">
    <property type="term" value="P:vacuolar transport"/>
    <property type="evidence" value="ECO:0007669"/>
    <property type="project" value="TreeGrafter"/>
</dbReference>
<dbReference type="PANTHER" id="PTHR21481">
    <property type="entry name" value="PROTEIN CLEC16A"/>
    <property type="match status" value="1"/>
</dbReference>
<name>A0A820M0W5_9BILA</name>
<dbReference type="AlphaFoldDB" id="A0A820M0W5"/>
<dbReference type="PANTHER" id="PTHR21481:SF0">
    <property type="entry name" value="PROTEIN CLEC16A"/>
    <property type="match status" value="1"/>
</dbReference>
<dbReference type="GO" id="GO:0005770">
    <property type="term" value="C:late endosome"/>
    <property type="evidence" value="ECO:0007669"/>
    <property type="project" value="TreeGrafter"/>
</dbReference>